<proteinExistence type="predicted"/>
<keyword evidence="2" id="KW-1185">Reference proteome</keyword>
<dbReference type="EMBL" id="CP146023">
    <property type="protein sequence ID" value="WWQ69586.1"/>
    <property type="molecule type" value="Genomic_DNA"/>
</dbReference>
<evidence type="ECO:0000313" key="2">
    <source>
        <dbReference type="Proteomes" id="UP001432251"/>
    </source>
</evidence>
<sequence length="337" mass="36411">MSETGIIPPKRIVVTGVGAAPGFDLARHLQRLQHHVICTDAQPLAPGLLLPRVTARVTPRADHPAYAAAMVQLCRQLRPDALMVGIENDLLPLLEIREDLARVGVRLWLPDAASVEACLDKAAFHEVLVKAGVPTARTVLPEQLDEVPEGEGALVVKPRRGHGAQHVHICSTHEQARVLCELVPEPMIQERLLGYEFTADCLVDRTGRAAAVLRYRALVKSGLSMVSTTFHDEQVDAVVRQTLAAAGAMGLCCVQGFVDDAHPQRVRITELNVRIAGGFALAEAAGAELIGQSLNAMFGRHVDHSRLAYRPGIFLTKYVETLASGDQTLLPALSEVC</sequence>
<reference evidence="1" key="1">
    <citation type="journal article" date="2025" name="Int. J. Syst. Evol. Microbiol.">
        <title>Streptomyces citrinus sp. nov., with yellow diffusible pigment.</title>
        <authorList>
            <person name="He Y."/>
            <person name="Yang E."/>
            <person name="Xu J."/>
            <person name="Sun Y."/>
            <person name="Sun L."/>
        </authorList>
    </citation>
    <scope>NUCLEOTIDE SEQUENCE</scope>
    <source>
        <strain evidence="1">Q6</strain>
    </source>
</reference>
<gene>
    <name evidence="1" type="ORF">V2W30_41220</name>
</gene>
<geneLocation type="plasmid" evidence="1 2">
    <name>p1</name>
</geneLocation>
<evidence type="ECO:0000313" key="1">
    <source>
        <dbReference type="EMBL" id="WWQ69586.1"/>
    </source>
</evidence>
<name>A0ACD5AQX9_9ACTN</name>
<keyword evidence="1" id="KW-0614">Plasmid</keyword>
<accession>A0ACD5AQX9</accession>
<protein>
    <submittedName>
        <fullName evidence="1">ATP-grasp domain-containing protein</fullName>
    </submittedName>
</protein>
<dbReference type="Proteomes" id="UP001432251">
    <property type="component" value="Plasmid p1"/>
</dbReference>
<organism evidence="1 2">
    <name type="scientific">Streptomyces citrinus</name>
    <dbReference type="NCBI Taxonomy" id="3118173"/>
    <lineage>
        <taxon>Bacteria</taxon>
        <taxon>Bacillati</taxon>
        <taxon>Actinomycetota</taxon>
        <taxon>Actinomycetes</taxon>
        <taxon>Kitasatosporales</taxon>
        <taxon>Streptomycetaceae</taxon>
        <taxon>Streptomyces</taxon>
    </lineage>
</organism>